<comment type="subcellular location">
    <subcellularLocation>
        <location evidence="2">Cytoplasm</location>
    </subcellularLocation>
</comment>
<keyword evidence="2" id="KW-0408">Iron</keyword>
<protein>
    <recommendedName>
        <fullName evidence="2">Heme chaperone HemW</fullName>
    </recommendedName>
</protein>
<dbReference type="GO" id="GO:0046872">
    <property type="term" value="F:metal ion binding"/>
    <property type="evidence" value="ECO:0007669"/>
    <property type="project" value="UniProtKB-UniRule"/>
</dbReference>
<dbReference type="PANTHER" id="PTHR13932">
    <property type="entry name" value="COPROPORPHYRINIGEN III OXIDASE"/>
    <property type="match status" value="1"/>
</dbReference>
<name>A0A383TW67_9FLAO</name>
<keyword evidence="2" id="KW-0349">Heme</keyword>
<dbReference type="AlphaFoldDB" id="A0A383TW67"/>
<dbReference type="SFLD" id="SFLDG01065">
    <property type="entry name" value="anaerobic_coproporphyrinogen-I"/>
    <property type="match status" value="1"/>
</dbReference>
<dbReference type="GO" id="GO:0051539">
    <property type="term" value="F:4 iron, 4 sulfur cluster binding"/>
    <property type="evidence" value="ECO:0007669"/>
    <property type="project" value="UniProtKB-UniRule"/>
</dbReference>
<dbReference type="PROSITE" id="PS51918">
    <property type="entry name" value="RADICAL_SAM"/>
    <property type="match status" value="1"/>
</dbReference>
<keyword evidence="2" id="KW-0963">Cytoplasm</keyword>
<evidence type="ECO:0000256" key="2">
    <source>
        <dbReference type="RuleBase" id="RU364116"/>
    </source>
</evidence>
<evidence type="ECO:0000256" key="1">
    <source>
        <dbReference type="ARBA" id="ARBA00006100"/>
    </source>
</evidence>
<dbReference type="Pfam" id="PF06969">
    <property type="entry name" value="HemN_C"/>
    <property type="match status" value="1"/>
</dbReference>
<dbReference type="InterPro" id="IPR058240">
    <property type="entry name" value="rSAM_sf"/>
</dbReference>
<dbReference type="PANTHER" id="PTHR13932:SF5">
    <property type="entry name" value="RADICAL S-ADENOSYL METHIONINE DOMAIN-CONTAINING PROTEIN 1, MITOCHONDRIAL"/>
    <property type="match status" value="1"/>
</dbReference>
<dbReference type="Proteomes" id="UP000262142">
    <property type="component" value="Unassembled WGS sequence"/>
</dbReference>
<keyword evidence="5" id="KW-1185">Reference proteome</keyword>
<dbReference type="SFLD" id="SFLDS00029">
    <property type="entry name" value="Radical_SAM"/>
    <property type="match status" value="1"/>
</dbReference>
<dbReference type="SFLD" id="SFLDF00288">
    <property type="entry name" value="HemN-like__clustered_with_nucl"/>
    <property type="match status" value="1"/>
</dbReference>
<evidence type="ECO:0000313" key="4">
    <source>
        <dbReference type="EMBL" id="SZD71053.1"/>
    </source>
</evidence>
<dbReference type="GO" id="GO:0004109">
    <property type="term" value="F:coproporphyrinogen oxidase activity"/>
    <property type="evidence" value="ECO:0007669"/>
    <property type="project" value="InterPro"/>
</dbReference>
<dbReference type="NCBIfam" id="TIGR00539">
    <property type="entry name" value="hemN_rel"/>
    <property type="match status" value="1"/>
</dbReference>
<gene>
    <name evidence="4" type="primary">hemN_1</name>
    <name evidence="4" type="ORF">SAMEA104719789_00145</name>
</gene>
<keyword evidence="2" id="KW-0479">Metal-binding</keyword>
<keyword evidence="2" id="KW-0004">4Fe-4S</keyword>
<keyword evidence="2" id="KW-0949">S-adenosyl-L-methionine</keyword>
<organism evidence="4 5">
    <name type="scientific">Candidatus Ornithobacterium hominis</name>
    <dbReference type="NCBI Taxonomy" id="2497989"/>
    <lineage>
        <taxon>Bacteria</taxon>
        <taxon>Pseudomonadati</taxon>
        <taxon>Bacteroidota</taxon>
        <taxon>Flavobacteriia</taxon>
        <taxon>Flavobacteriales</taxon>
        <taxon>Weeksellaceae</taxon>
        <taxon>Ornithobacterium</taxon>
    </lineage>
</organism>
<dbReference type="InterPro" id="IPR004559">
    <property type="entry name" value="HemW-like"/>
</dbReference>
<dbReference type="InterPro" id="IPR006638">
    <property type="entry name" value="Elp3/MiaA/NifB-like_rSAM"/>
</dbReference>
<dbReference type="Gene3D" id="3.80.30.20">
    <property type="entry name" value="tm_1862 like domain"/>
    <property type="match status" value="1"/>
</dbReference>
<dbReference type="InterPro" id="IPR023404">
    <property type="entry name" value="rSAM_horseshoe"/>
</dbReference>
<keyword evidence="4" id="KW-0560">Oxidoreductase</keyword>
<dbReference type="InterPro" id="IPR010723">
    <property type="entry name" value="HemN_C"/>
</dbReference>
<dbReference type="EMBL" id="UNSC01000001">
    <property type="protein sequence ID" value="SZD71053.1"/>
    <property type="molecule type" value="Genomic_DNA"/>
</dbReference>
<dbReference type="SFLD" id="SFLDF00562">
    <property type="entry name" value="HemN-like__clustered_with_heat"/>
    <property type="match status" value="1"/>
</dbReference>
<sequence>MLFSQENLMHLYIHIPFCKQKCSYCNFHFSTQLHSKDALISALLKELELRKNEINSPLETIYFGGGTPSILSDIELGKIFNKIEQHFDIQQDAEITLEANPDDLNAAKVESIRQLPINRFSIGVQSFFDEDLKLMNRAHSSQEAESSIKRIQDSGFENITIDLIYGSPTTTDKMWKYNLLKTIDLQIPHISSYALTVEPKTLLQHQIKTKKWNQIDDEKQENQFNTLVEILTKNGFDHYEISNFGKPHFHSKHNSAYWLGKPYVGIGPSAHSFDLQTRSWNVANNSLYIKSLEKNNISRETEILSESDRLNELTMIGLRTSYGIDLEKIKSEFSEEILMIWKENLAPLIADKHLIQQENTIYLSPKYRFFADGIAAEMFIV</sequence>
<evidence type="ECO:0000313" key="5">
    <source>
        <dbReference type="Proteomes" id="UP000262142"/>
    </source>
</evidence>
<dbReference type="GO" id="GO:0006779">
    <property type="term" value="P:porphyrin-containing compound biosynthetic process"/>
    <property type="evidence" value="ECO:0007669"/>
    <property type="project" value="InterPro"/>
</dbReference>
<comment type="function">
    <text evidence="2">Probably acts as a heme chaperone, transferring heme to an unknown acceptor. Binds one molecule of heme per monomer, possibly covalently. Binds 1 [4Fe-4S] cluster. The cluster is coordinated with 3 cysteines and an exchangeable S-adenosyl-L-methionine.</text>
</comment>
<dbReference type="Pfam" id="PF04055">
    <property type="entry name" value="Radical_SAM"/>
    <property type="match status" value="1"/>
</dbReference>
<proteinExistence type="inferred from homology"/>
<dbReference type="SUPFAM" id="SSF102114">
    <property type="entry name" value="Radical SAM enzymes"/>
    <property type="match status" value="1"/>
</dbReference>
<dbReference type="CDD" id="cd01335">
    <property type="entry name" value="Radical_SAM"/>
    <property type="match status" value="1"/>
</dbReference>
<comment type="similarity">
    <text evidence="1">Belongs to the anaerobic coproporphyrinogen-III oxidase family. HemW subfamily.</text>
</comment>
<dbReference type="InterPro" id="IPR007197">
    <property type="entry name" value="rSAM"/>
</dbReference>
<keyword evidence="2" id="KW-0411">Iron-sulfur</keyword>
<reference evidence="4 5" key="1">
    <citation type="submission" date="2018-09" db="EMBL/GenBank/DDBJ databases">
        <authorList>
            <consortium name="Pathogen Informatics"/>
        </authorList>
    </citation>
    <scope>NUCLEOTIDE SEQUENCE [LARGE SCALE GENOMIC DNA]</scope>
    <source>
        <strain evidence="4 5">OH-22767</strain>
    </source>
</reference>
<evidence type="ECO:0000259" key="3">
    <source>
        <dbReference type="PROSITE" id="PS51918"/>
    </source>
</evidence>
<dbReference type="InterPro" id="IPR034505">
    <property type="entry name" value="Coproporphyrinogen-III_oxidase"/>
</dbReference>
<accession>A0A383TW67</accession>
<dbReference type="GO" id="GO:0005737">
    <property type="term" value="C:cytoplasm"/>
    <property type="evidence" value="ECO:0007669"/>
    <property type="project" value="UniProtKB-SubCell"/>
</dbReference>
<dbReference type="SMART" id="SM00729">
    <property type="entry name" value="Elp3"/>
    <property type="match status" value="1"/>
</dbReference>
<feature type="domain" description="Radical SAM core" evidence="3">
    <location>
        <begin position="3"/>
        <end position="237"/>
    </location>
</feature>
<keyword evidence="2" id="KW-0143">Chaperone</keyword>